<gene>
    <name evidence="1" type="ORF">HMPREF3222_02110</name>
</gene>
<evidence type="ECO:0008006" key="3">
    <source>
        <dbReference type="Google" id="ProtNLM"/>
    </source>
</evidence>
<proteinExistence type="predicted"/>
<name>A0A133N1Y5_CLOPF</name>
<accession>A0A133N1Y5</accession>
<dbReference type="PATRIC" id="fig|1502.174.peg.2124"/>
<dbReference type="RefSeq" id="WP_060796137.1">
    <property type="nucleotide sequence ID" value="NZ_KQ956244.1"/>
</dbReference>
<reference evidence="1 2" key="1">
    <citation type="submission" date="2016-01" db="EMBL/GenBank/DDBJ databases">
        <authorList>
            <person name="Oliw E.H."/>
        </authorList>
    </citation>
    <scope>NUCLEOTIDE SEQUENCE [LARGE SCALE GENOMIC DNA]</scope>
    <source>
        <strain evidence="1 2">MJR7757A</strain>
    </source>
</reference>
<comment type="caution">
    <text evidence="1">The sequence shown here is derived from an EMBL/GenBank/DDBJ whole genome shotgun (WGS) entry which is preliminary data.</text>
</comment>
<dbReference type="AlphaFoldDB" id="A0A133N1Y5"/>
<organism evidence="1 2">
    <name type="scientific">Clostridium perfringens</name>
    <dbReference type="NCBI Taxonomy" id="1502"/>
    <lineage>
        <taxon>Bacteria</taxon>
        <taxon>Bacillati</taxon>
        <taxon>Bacillota</taxon>
        <taxon>Clostridia</taxon>
        <taxon>Eubacteriales</taxon>
        <taxon>Clostridiaceae</taxon>
        <taxon>Clostridium</taxon>
    </lineage>
</organism>
<evidence type="ECO:0000313" key="2">
    <source>
        <dbReference type="Proteomes" id="UP000070646"/>
    </source>
</evidence>
<dbReference type="EMBL" id="LRPU01000105">
    <property type="protein sequence ID" value="KXA10312.1"/>
    <property type="molecule type" value="Genomic_DNA"/>
</dbReference>
<evidence type="ECO:0000313" key="1">
    <source>
        <dbReference type="EMBL" id="KXA10312.1"/>
    </source>
</evidence>
<protein>
    <recommendedName>
        <fullName evidence="3">DNA-binding protein</fullName>
    </recommendedName>
</protein>
<dbReference type="Proteomes" id="UP000070646">
    <property type="component" value="Unassembled WGS sequence"/>
</dbReference>
<sequence>MNLKDIKTTKEVSLEYNIPIRTVHNRIESCNLLEGIDYKKLGERQPTLLSPSGVEKILKNNKKRLEL</sequence>